<evidence type="ECO:0000313" key="4">
    <source>
        <dbReference type="EMBL" id="CAB4196422.1"/>
    </source>
</evidence>
<gene>
    <name evidence="4" type="ORF">UFOVP1292_26</name>
    <name evidence="5" type="ORF">UFOVP1411_17</name>
    <name evidence="2" type="ORF">UFOVP859_69</name>
    <name evidence="3" type="ORF">UFOVP882_67</name>
</gene>
<feature type="compositionally biased region" description="Low complexity" evidence="1">
    <location>
        <begin position="86"/>
        <end position="103"/>
    </location>
</feature>
<dbReference type="EMBL" id="LR797357">
    <property type="protein sequence ID" value="CAB4205075.1"/>
    <property type="molecule type" value="Genomic_DNA"/>
</dbReference>
<reference evidence="5" key="1">
    <citation type="submission" date="2020-05" db="EMBL/GenBank/DDBJ databases">
        <authorList>
            <person name="Chiriac C."/>
            <person name="Salcher M."/>
            <person name="Ghai R."/>
            <person name="Kavagutti S V."/>
        </authorList>
    </citation>
    <scope>NUCLEOTIDE SEQUENCE</scope>
</reference>
<accession>A0A6J5S8C9</accession>
<dbReference type="EMBL" id="LR796816">
    <property type="protein sequence ID" value="CAB4167945.1"/>
    <property type="molecule type" value="Genomic_DNA"/>
</dbReference>
<name>A0A6J5S8C9_9CAUD</name>
<dbReference type="EMBL" id="LR796826">
    <property type="protein sequence ID" value="CAB4168541.1"/>
    <property type="molecule type" value="Genomic_DNA"/>
</dbReference>
<dbReference type="Gene3D" id="3.30.40.220">
    <property type="match status" value="1"/>
</dbReference>
<evidence type="ECO:0000313" key="5">
    <source>
        <dbReference type="EMBL" id="CAB4205075.1"/>
    </source>
</evidence>
<dbReference type="EMBL" id="LR797251">
    <property type="protein sequence ID" value="CAB4196422.1"/>
    <property type="molecule type" value="Genomic_DNA"/>
</dbReference>
<feature type="region of interest" description="Disordered" evidence="1">
    <location>
        <begin position="86"/>
        <end position="108"/>
    </location>
</feature>
<proteinExistence type="predicted"/>
<protein>
    <submittedName>
        <fullName evidence="5">Uncharacterized protein</fullName>
    </submittedName>
</protein>
<evidence type="ECO:0000256" key="1">
    <source>
        <dbReference type="SAM" id="MobiDB-lite"/>
    </source>
</evidence>
<organism evidence="5">
    <name type="scientific">uncultured Caudovirales phage</name>
    <dbReference type="NCBI Taxonomy" id="2100421"/>
    <lineage>
        <taxon>Viruses</taxon>
        <taxon>Duplodnaviria</taxon>
        <taxon>Heunggongvirae</taxon>
        <taxon>Uroviricota</taxon>
        <taxon>Caudoviricetes</taxon>
        <taxon>Peduoviridae</taxon>
        <taxon>Maltschvirus</taxon>
        <taxon>Maltschvirus maltsch</taxon>
    </lineage>
</organism>
<sequence>MTYDKEKRAASDKRYRLNNLERYREVKKQYAINNPGRSYRVTLEKDPLSLTINSLRSRAKKKGLDFNLDKEDVVAPTHCPLLGVPLVSGKGSGKSGPQPNSPSVDRIDPSKGYIKGNVWVISSRANTIKQTATWQELYQLALNLKAKIESMEDAATESSIPSE</sequence>
<evidence type="ECO:0000313" key="3">
    <source>
        <dbReference type="EMBL" id="CAB4168541.1"/>
    </source>
</evidence>
<evidence type="ECO:0000313" key="2">
    <source>
        <dbReference type="EMBL" id="CAB4167945.1"/>
    </source>
</evidence>